<dbReference type="InterPro" id="IPR042404">
    <property type="entry name" value="KATNBL1"/>
</dbReference>
<dbReference type="OMA" id="KNWWEEL"/>
<keyword evidence="7" id="KW-1185">Reference proteome</keyword>
<evidence type="ECO:0000313" key="6">
    <source>
        <dbReference type="Ensembl" id="ENSONIP00000037751.1"/>
    </source>
</evidence>
<reference evidence="7" key="1">
    <citation type="submission" date="2012-01" db="EMBL/GenBank/DDBJ databases">
        <title>The Genome Sequence of Oreochromis niloticus (Nile Tilapia).</title>
        <authorList>
            <consortium name="Broad Institute Genome Assembly Team"/>
            <consortium name="Broad Institute Sequencing Platform"/>
            <person name="Di Palma F."/>
            <person name="Johnson J."/>
            <person name="Lander E.S."/>
            <person name="Lindblad-Toh K."/>
        </authorList>
    </citation>
    <scope>NUCLEOTIDE SEQUENCE [LARGE SCALE GENOMIC DNA]</scope>
</reference>
<dbReference type="Ensembl" id="ENSONIT00000053554.1">
    <property type="protein sequence ID" value="ENSONIP00000037751.1"/>
    <property type="gene ID" value="ENSONIG00000012085.2"/>
</dbReference>
<feature type="domain" description="Katanin p80 subunit C-terminal" evidence="5">
    <location>
        <begin position="209"/>
        <end position="362"/>
    </location>
</feature>
<dbReference type="PANTHER" id="PTHR14682:SF1">
    <property type="entry name" value="KATNB1-LIKE PROTEIN 1"/>
    <property type="match status" value="1"/>
</dbReference>
<comment type="subcellular location">
    <subcellularLocation>
        <location evidence="1">Cytoplasm</location>
        <location evidence="1">Cytoskeleton</location>
    </subcellularLocation>
</comment>
<gene>
    <name evidence="6" type="primary">LOC100702545</name>
</gene>
<evidence type="ECO:0000256" key="2">
    <source>
        <dbReference type="ARBA" id="ARBA00022490"/>
    </source>
</evidence>
<accession>A0A669BTJ5</accession>
<dbReference type="Pfam" id="PF13925">
    <property type="entry name" value="Katanin_con80"/>
    <property type="match status" value="1"/>
</dbReference>
<dbReference type="GO" id="GO:0008017">
    <property type="term" value="F:microtubule binding"/>
    <property type="evidence" value="ECO:0007669"/>
    <property type="project" value="InterPro"/>
</dbReference>
<keyword evidence="4" id="KW-0472">Membrane</keyword>
<feature type="transmembrane region" description="Helical" evidence="4">
    <location>
        <begin position="86"/>
        <end position="105"/>
    </location>
</feature>
<evidence type="ECO:0000313" key="7">
    <source>
        <dbReference type="Proteomes" id="UP000005207"/>
    </source>
</evidence>
<dbReference type="GeneTree" id="ENSGT00390000012351"/>
<dbReference type="Proteomes" id="UP000005207">
    <property type="component" value="Linkage group LG19"/>
</dbReference>
<sequence>MDPNTEDAESQNVEDRFHHDAAQYKVSYPKGRNTKQVSWVDHYDEQIYFWFLVLFMPLTVLRVTMFCLFILRWMMPQMKSATKRGIPCLFCICYSHLFLIKSYIWNFTPSRYPVSRSGNNPGRVKRVVSCKRKTHHLTVARRKQLGSGRTCDAANKENETKVSQGTQQDIFSMDPWDFPFHVNNINNNQGTDRTGSEEADYSVLTELTRDHNTLTDVLFGRNLRLKVALTLWQRNVGELLTYFLRIQDTGVFVDFLPLISKCIHEDSSKITIGCCVDLFPLVSKVLSSPYEEHLTVGLKWVNSVLKNWWEDLKASGFSGSTNPLLDENFQVFNQQLWELWQQEPFLKSVPGPAGDMAKVIDSFLSKLT</sequence>
<keyword evidence="4" id="KW-0812">Transmembrane</keyword>
<dbReference type="GO" id="GO:0005856">
    <property type="term" value="C:cytoskeleton"/>
    <property type="evidence" value="ECO:0007669"/>
    <property type="project" value="UniProtKB-SubCell"/>
</dbReference>
<organism evidence="6 7">
    <name type="scientific">Oreochromis niloticus</name>
    <name type="common">Nile tilapia</name>
    <name type="synonym">Tilapia nilotica</name>
    <dbReference type="NCBI Taxonomy" id="8128"/>
    <lineage>
        <taxon>Eukaryota</taxon>
        <taxon>Metazoa</taxon>
        <taxon>Chordata</taxon>
        <taxon>Craniata</taxon>
        <taxon>Vertebrata</taxon>
        <taxon>Euteleostomi</taxon>
        <taxon>Actinopterygii</taxon>
        <taxon>Neopterygii</taxon>
        <taxon>Teleostei</taxon>
        <taxon>Neoteleostei</taxon>
        <taxon>Acanthomorphata</taxon>
        <taxon>Ovalentaria</taxon>
        <taxon>Cichlomorphae</taxon>
        <taxon>Cichliformes</taxon>
        <taxon>Cichlidae</taxon>
        <taxon>African cichlids</taxon>
        <taxon>Pseudocrenilabrinae</taxon>
        <taxon>Oreochromini</taxon>
        <taxon>Oreochromis</taxon>
    </lineage>
</organism>
<evidence type="ECO:0000256" key="4">
    <source>
        <dbReference type="SAM" id="Phobius"/>
    </source>
</evidence>
<dbReference type="GO" id="GO:0005730">
    <property type="term" value="C:nucleolus"/>
    <property type="evidence" value="ECO:0007669"/>
    <property type="project" value="TreeGrafter"/>
</dbReference>
<keyword evidence="3" id="KW-0206">Cytoskeleton</keyword>
<evidence type="ECO:0000256" key="3">
    <source>
        <dbReference type="ARBA" id="ARBA00023212"/>
    </source>
</evidence>
<feature type="transmembrane region" description="Helical" evidence="4">
    <location>
        <begin position="47"/>
        <end position="74"/>
    </location>
</feature>
<evidence type="ECO:0000259" key="5">
    <source>
        <dbReference type="Pfam" id="PF13925"/>
    </source>
</evidence>
<evidence type="ECO:0000256" key="1">
    <source>
        <dbReference type="ARBA" id="ARBA00004245"/>
    </source>
</evidence>
<proteinExistence type="predicted"/>
<dbReference type="InterPro" id="IPR028021">
    <property type="entry name" value="Katanin_C-terminal"/>
</dbReference>
<reference evidence="6" key="2">
    <citation type="submission" date="2025-08" db="UniProtKB">
        <authorList>
            <consortium name="Ensembl"/>
        </authorList>
    </citation>
    <scope>IDENTIFICATION</scope>
</reference>
<dbReference type="PANTHER" id="PTHR14682">
    <property type="entry name" value="KATNB1-LIKE PROTEIN 1"/>
    <property type="match status" value="1"/>
</dbReference>
<dbReference type="InParanoid" id="A0A669BTJ5"/>
<keyword evidence="2" id="KW-0963">Cytoplasm</keyword>
<name>A0A669BTJ5_ORENI</name>
<dbReference type="AlphaFoldDB" id="A0A669BTJ5"/>
<keyword evidence="4" id="KW-1133">Transmembrane helix</keyword>
<reference evidence="6" key="3">
    <citation type="submission" date="2025-09" db="UniProtKB">
        <authorList>
            <consortium name="Ensembl"/>
        </authorList>
    </citation>
    <scope>IDENTIFICATION</scope>
</reference>
<protein>
    <submittedName>
        <fullName evidence="6">KATNB1-like protein 1</fullName>
    </submittedName>
</protein>